<dbReference type="GO" id="GO:0016491">
    <property type="term" value="F:oxidoreductase activity"/>
    <property type="evidence" value="ECO:0007669"/>
    <property type="project" value="InterPro"/>
</dbReference>
<reference evidence="3" key="1">
    <citation type="submission" date="2016-10" db="EMBL/GenBank/DDBJ databases">
        <authorList>
            <person name="Varghese N."/>
            <person name="Submissions S."/>
        </authorList>
    </citation>
    <scope>NUCLEOTIDE SEQUENCE [LARGE SCALE GENOMIC DNA]</scope>
    <source>
        <strain evidence="3">DSM 26471</strain>
    </source>
</reference>
<evidence type="ECO:0000313" key="2">
    <source>
        <dbReference type="EMBL" id="SFJ17374.1"/>
    </source>
</evidence>
<dbReference type="InterPro" id="IPR029039">
    <property type="entry name" value="Flavoprotein-like_sf"/>
</dbReference>
<dbReference type="AlphaFoldDB" id="A0A1I3P735"/>
<dbReference type="GO" id="GO:0010181">
    <property type="term" value="F:FMN binding"/>
    <property type="evidence" value="ECO:0007669"/>
    <property type="project" value="TreeGrafter"/>
</dbReference>
<dbReference type="RefSeq" id="WP_090059752.1">
    <property type="nucleotide sequence ID" value="NZ_FORH01000002.1"/>
</dbReference>
<organism evidence="2 3">
    <name type="scientific">Celeribacter neptunius</name>
    <dbReference type="NCBI Taxonomy" id="588602"/>
    <lineage>
        <taxon>Bacteria</taxon>
        <taxon>Pseudomonadati</taxon>
        <taxon>Pseudomonadota</taxon>
        <taxon>Alphaproteobacteria</taxon>
        <taxon>Rhodobacterales</taxon>
        <taxon>Roseobacteraceae</taxon>
        <taxon>Celeribacter</taxon>
    </lineage>
</organism>
<dbReference type="InterPro" id="IPR050712">
    <property type="entry name" value="NAD(P)H-dep_reductase"/>
</dbReference>
<dbReference type="InterPro" id="IPR005025">
    <property type="entry name" value="FMN_Rdtase-like_dom"/>
</dbReference>
<dbReference type="Gene3D" id="3.40.50.360">
    <property type="match status" value="1"/>
</dbReference>
<dbReference type="SUPFAM" id="SSF52218">
    <property type="entry name" value="Flavoproteins"/>
    <property type="match status" value="1"/>
</dbReference>
<dbReference type="GO" id="GO:0005829">
    <property type="term" value="C:cytosol"/>
    <property type="evidence" value="ECO:0007669"/>
    <property type="project" value="TreeGrafter"/>
</dbReference>
<gene>
    <name evidence="2" type="ORF">SAMN04487991_1586</name>
</gene>
<feature type="domain" description="NADPH-dependent FMN reductase-like" evidence="1">
    <location>
        <begin position="4"/>
        <end position="148"/>
    </location>
</feature>
<evidence type="ECO:0000313" key="3">
    <source>
        <dbReference type="Proteomes" id="UP000199630"/>
    </source>
</evidence>
<evidence type="ECO:0000259" key="1">
    <source>
        <dbReference type="Pfam" id="PF03358"/>
    </source>
</evidence>
<dbReference type="OrthoDB" id="9812295at2"/>
<accession>A0A1I3P735</accession>
<proteinExistence type="predicted"/>
<sequence length="202" mass="22016">MSNPKIAIIIGSTRDARFADKPAGWLFEKAKELSTDLDFDLVDLKDYNLPLFNEMASNLWMPSSDANAIKWQEKMAEYDGYIFVTPEYNSSIPASLKNALDQAGKEWVRKPAAVFGYGAVGAARAVEHLRAVTINLQMVPVRSAVNISGSDFFKVSPLGANGEMSEIEAGILPSVQAMLADLAWWANATKAARDVVSEDKAA</sequence>
<dbReference type="PANTHER" id="PTHR30543">
    <property type="entry name" value="CHROMATE REDUCTASE"/>
    <property type="match status" value="1"/>
</dbReference>
<protein>
    <submittedName>
        <fullName evidence="2">NAD(P)H-dependent FMN reductase</fullName>
    </submittedName>
</protein>
<keyword evidence="3" id="KW-1185">Reference proteome</keyword>
<dbReference type="STRING" id="588602.SAMN04487991_1586"/>
<dbReference type="PANTHER" id="PTHR30543:SF21">
    <property type="entry name" value="NAD(P)H-DEPENDENT FMN REDUCTASE LOT6"/>
    <property type="match status" value="1"/>
</dbReference>
<dbReference type="Proteomes" id="UP000199630">
    <property type="component" value="Unassembled WGS sequence"/>
</dbReference>
<name>A0A1I3P735_9RHOB</name>
<dbReference type="EMBL" id="FORH01000002">
    <property type="protein sequence ID" value="SFJ17374.1"/>
    <property type="molecule type" value="Genomic_DNA"/>
</dbReference>
<dbReference type="Pfam" id="PF03358">
    <property type="entry name" value="FMN_red"/>
    <property type="match status" value="1"/>
</dbReference>